<evidence type="ECO:0000259" key="8">
    <source>
        <dbReference type="Pfam" id="PF17785"/>
    </source>
</evidence>
<evidence type="ECO:0000256" key="3">
    <source>
        <dbReference type="ARBA" id="ARBA00022603"/>
    </source>
</evidence>
<dbReference type="GO" id="GO:0032259">
    <property type="term" value="P:methylation"/>
    <property type="evidence" value="ECO:0007669"/>
    <property type="project" value="UniProtKB-KW"/>
</dbReference>
<name>A0A3B0Z1Q7_9ZZZZ</name>
<evidence type="ECO:0000256" key="2">
    <source>
        <dbReference type="ARBA" id="ARBA00022490"/>
    </source>
</evidence>
<protein>
    <submittedName>
        <fullName evidence="9">23S rRNA (Cytosine(1962)-C(5))-methyltransferase</fullName>
        <ecNumber evidence="9">2.1.1.191</ecNumber>
    </submittedName>
</protein>
<dbReference type="CDD" id="cd21153">
    <property type="entry name" value="PUA_RlmI"/>
    <property type="match status" value="1"/>
</dbReference>
<dbReference type="GO" id="GO:0005737">
    <property type="term" value="C:cytoplasm"/>
    <property type="evidence" value="ECO:0007669"/>
    <property type="project" value="UniProtKB-SubCell"/>
</dbReference>
<dbReference type="Gene3D" id="2.30.130.10">
    <property type="entry name" value="PUA domain"/>
    <property type="match status" value="1"/>
</dbReference>
<dbReference type="GO" id="GO:0003723">
    <property type="term" value="F:RNA binding"/>
    <property type="evidence" value="ECO:0007669"/>
    <property type="project" value="InterPro"/>
</dbReference>
<dbReference type="InterPro" id="IPR015947">
    <property type="entry name" value="PUA-like_sf"/>
</dbReference>
<proteinExistence type="inferred from homology"/>
<dbReference type="InterPro" id="IPR019614">
    <property type="entry name" value="SAM-dep_methyl-trfase"/>
</dbReference>
<keyword evidence="4 9" id="KW-0808">Transferase</keyword>
<keyword evidence="5" id="KW-0949">S-adenosyl-L-methionine</keyword>
<sequence length="403" mass="45187">MNTVPASESLAPLRLKKNEERRLRAGHVWIYSNEVDIAATPLKAFAAGQQVQLLTQSGKPLGNAYINPNSLICARLVSRDSRYRLDRSLIVHRLNIALALRQRLFDTPYYRLVYSEADQLPGLVIDRYDTVCVVQCTTAGMEAVKDEVLAAIEKVLKPAGILWRADSPVRKLEGLESYREVHGEIPEQSEVIEHGVRFSISVLEGQKTGWFYDQRMNRERMRRYVPGKRVLDVFSYVGAWGVQAATAGADDVMCVDASAAAIDRIHCNAAANGVGDKIATVQGDAFEVLSQLRTAQERFDVVVLDPPAFIKRKKDMKSGEQAYHRLNKLGIQLLSKDGILISASCSQHLEEQHLQKILLQSSRHIDRNLQILERGQQGPDHPVHPAIPETRYLKAFFCRVLPS</sequence>
<keyword evidence="2" id="KW-0963">Cytoplasm</keyword>
<comment type="similarity">
    <text evidence="6">Belongs to the methyltransferase superfamily. RlmI family.</text>
</comment>
<dbReference type="InterPro" id="IPR041532">
    <property type="entry name" value="RlmI-like_PUA"/>
</dbReference>
<dbReference type="PROSITE" id="PS50890">
    <property type="entry name" value="PUA"/>
    <property type="match status" value="1"/>
</dbReference>
<dbReference type="InterPro" id="IPR029063">
    <property type="entry name" value="SAM-dependent_MTases_sf"/>
</dbReference>
<evidence type="ECO:0000256" key="6">
    <source>
        <dbReference type="ARBA" id="ARBA00038091"/>
    </source>
</evidence>
<feature type="domain" description="RlmI-like PUA" evidence="8">
    <location>
        <begin position="13"/>
        <end position="79"/>
    </location>
</feature>
<dbReference type="AlphaFoldDB" id="A0A3B0Z1Q7"/>
<accession>A0A3B0Z1Q7</accession>
<gene>
    <name evidence="9" type="ORF">MNBD_GAMMA13-1390</name>
</gene>
<dbReference type="Gene3D" id="3.40.50.150">
    <property type="entry name" value="Vaccinia Virus protein VP39"/>
    <property type="match status" value="1"/>
</dbReference>
<organism evidence="9">
    <name type="scientific">hydrothermal vent metagenome</name>
    <dbReference type="NCBI Taxonomy" id="652676"/>
    <lineage>
        <taxon>unclassified sequences</taxon>
        <taxon>metagenomes</taxon>
        <taxon>ecological metagenomes</taxon>
    </lineage>
</organism>
<evidence type="ECO:0000256" key="4">
    <source>
        <dbReference type="ARBA" id="ARBA00022679"/>
    </source>
</evidence>
<reference evidence="9" key="1">
    <citation type="submission" date="2018-06" db="EMBL/GenBank/DDBJ databases">
        <authorList>
            <person name="Zhirakovskaya E."/>
        </authorList>
    </citation>
    <scope>NUCLEOTIDE SEQUENCE</scope>
</reference>
<dbReference type="PANTHER" id="PTHR42873:SF1">
    <property type="entry name" value="S-ADENOSYLMETHIONINE-DEPENDENT METHYLTRANSFERASE DOMAIN-CONTAINING PROTEIN"/>
    <property type="match status" value="1"/>
</dbReference>
<evidence type="ECO:0000256" key="1">
    <source>
        <dbReference type="ARBA" id="ARBA00004496"/>
    </source>
</evidence>
<dbReference type="PANTHER" id="PTHR42873">
    <property type="entry name" value="RIBOSOMAL RNA LARGE SUBUNIT METHYLTRANSFERASE"/>
    <property type="match status" value="1"/>
</dbReference>
<dbReference type="EC" id="2.1.1.191" evidence="9"/>
<dbReference type="CDD" id="cd02440">
    <property type="entry name" value="AdoMet_MTases"/>
    <property type="match status" value="1"/>
</dbReference>
<comment type="subcellular location">
    <subcellularLocation>
        <location evidence="1">Cytoplasm</location>
    </subcellularLocation>
</comment>
<dbReference type="EMBL" id="UOFK01000334">
    <property type="protein sequence ID" value="VAW82870.1"/>
    <property type="molecule type" value="Genomic_DNA"/>
</dbReference>
<dbReference type="Gene3D" id="3.30.750.80">
    <property type="entry name" value="RNA methyltransferase domain (HRMD) like"/>
    <property type="match status" value="1"/>
</dbReference>
<dbReference type="InterPro" id="IPR036974">
    <property type="entry name" value="PUA_sf"/>
</dbReference>
<dbReference type="Pfam" id="PF10672">
    <property type="entry name" value="Methyltrans_SAM"/>
    <property type="match status" value="1"/>
</dbReference>
<keyword evidence="3 9" id="KW-0489">Methyltransferase</keyword>
<dbReference type="GO" id="GO:0008168">
    <property type="term" value="F:methyltransferase activity"/>
    <property type="evidence" value="ECO:0007669"/>
    <property type="project" value="UniProtKB-KW"/>
</dbReference>
<feature type="domain" description="S-adenosylmethionine-dependent methyltransferase" evidence="7">
    <location>
        <begin position="181"/>
        <end position="385"/>
    </location>
</feature>
<evidence type="ECO:0000256" key="5">
    <source>
        <dbReference type="ARBA" id="ARBA00022691"/>
    </source>
</evidence>
<dbReference type="CDD" id="cd11572">
    <property type="entry name" value="RlmI_M_like"/>
    <property type="match status" value="1"/>
</dbReference>
<dbReference type="Pfam" id="PF17785">
    <property type="entry name" value="PUA_3"/>
    <property type="match status" value="1"/>
</dbReference>
<evidence type="ECO:0000313" key="9">
    <source>
        <dbReference type="EMBL" id="VAW82870.1"/>
    </source>
</evidence>
<dbReference type="SUPFAM" id="SSF88697">
    <property type="entry name" value="PUA domain-like"/>
    <property type="match status" value="1"/>
</dbReference>
<evidence type="ECO:0000259" key="7">
    <source>
        <dbReference type="Pfam" id="PF10672"/>
    </source>
</evidence>
<dbReference type="SUPFAM" id="SSF53335">
    <property type="entry name" value="S-adenosyl-L-methionine-dependent methyltransferases"/>
    <property type="match status" value="1"/>
</dbReference>